<dbReference type="InterPro" id="IPR036961">
    <property type="entry name" value="Kinesin_motor_dom_sf"/>
</dbReference>
<dbReference type="GO" id="GO:0008017">
    <property type="term" value="F:microtubule binding"/>
    <property type="evidence" value="ECO:0007669"/>
    <property type="project" value="InterPro"/>
</dbReference>
<dbReference type="InterPro" id="IPR027417">
    <property type="entry name" value="P-loop_NTPase"/>
</dbReference>
<evidence type="ECO:0000256" key="1">
    <source>
        <dbReference type="ARBA" id="ARBA00022741"/>
    </source>
</evidence>
<gene>
    <name evidence="7" type="ORF">JKP88DRAFT_175408</name>
</gene>
<keyword evidence="8" id="KW-1185">Reference proteome</keyword>
<evidence type="ECO:0000259" key="6">
    <source>
        <dbReference type="PROSITE" id="PS50067"/>
    </source>
</evidence>
<proteinExistence type="inferred from homology"/>
<feature type="region of interest" description="Disordered" evidence="5">
    <location>
        <begin position="408"/>
        <end position="433"/>
    </location>
</feature>
<dbReference type="EMBL" id="JAFCMP010000030">
    <property type="protein sequence ID" value="KAG5190680.1"/>
    <property type="molecule type" value="Genomic_DNA"/>
</dbReference>
<keyword evidence="2 3" id="KW-0067">ATP-binding</keyword>
<feature type="domain" description="Kinesin motor" evidence="6">
    <location>
        <begin position="24"/>
        <end position="375"/>
    </location>
</feature>
<comment type="similarity">
    <text evidence="3 4">Belongs to the TRAFAC class myosin-kinesin ATPase superfamily. Kinesin family.</text>
</comment>
<dbReference type="Pfam" id="PF00225">
    <property type="entry name" value="Kinesin"/>
    <property type="match status" value="1"/>
</dbReference>
<keyword evidence="3 4" id="KW-0505">Motor protein</keyword>
<keyword evidence="1 3" id="KW-0547">Nucleotide-binding</keyword>
<name>A0A835ZBM3_9STRA</name>
<comment type="caution">
    <text evidence="7">The sequence shown here is derived from an EMBL/GenBank/DDBJ whole genome shotgun (WGS) entry which is preliminary data.</text>
</comment>
<dbReference type="GO" id="GO:0003777">
    <property type="term" value="F:microtubule motor activity"/>
    <property type="evidence" value="ECO:0007669"/>
    <property type="project" value="InterPro"/>
</dbReference>
<dbReference type="OrthoDB" id="3176171at2759"/>
<evidence type="ECO:0000256" key="3">
    <source>
        <dbReference type="PROSITE-ProRule" id="PRU00283"/>
    </source>
</evidence>
<feature type="binding site" evidence="3">
    <location>
        <begin position="109"/>
        <end position="116"/>
    </location>
    <ligand>
        <name>ATP</name>
        <dbReference type="ChEBI" id="CHEBI:30616"/>
    </ligand>
</feature>
<dbReference type="PROSITE" id="PS00411">
    <property type="entry name" value="KINESIN_MOTOR_1"/>
    <property type="match status" value="1"/>
</dbReference>
<protein>
    <recommendedName>
        <fullName evidence="4">Kinesin-like protein</fullName>
    </recommendedName>
</protein>
<organism evidence="7 8">
    <name type="scientific">Tribonema minus</name>
    <dbReference type="NCBI Taxonomy" id="303371"/>
    <lineage>
        <taxon>Eukaryota</taxon>
        <taxon>Sar</taxon>
        <taxon>Stramenopiles</taxon>
        <taxon>Ochrophyta</taxon>
        <taxon>PX clade</taxon>
        <taxon>Xanthophyceae</taxon>
        <taxon>Tribonematales</taxon>
        <taxon>Tribonemataceae</taxon>
        <taxon>Tribonema</taxon>
    </lineage>
</organism>
<reference evidence="7" key="1">
    <citation type="submission" date="2021-02" db="EMBL/GenBank/DDBJ databases">
        <title>First Annotated Genome of the Yellow-green Alga Tribonema minus.</title>
        <authorList>
            <person name="Mahan K.M."/>
        </authorList>
    </citation>
    <scope>NUCLEOTIDE SEQUENCE</scope>
    <source>
        <strain evidence="7">UTEX B ZZ1240</strain>
    </source>
</reference>
<dbReference type="GO" id="GO:0016787">
    <property type="term" value="F:hydrolase activity"/>
    <property type="evidence" value="ECO:0007669"/>
    <property type="project" value="UniProtKB-KW"/>
</dbReference>
<dbReference type="InterPro" id="IPR001752">
    <property type="entry name" value="Kinesin_motor_dom"/>
</dbReference>
<dbReference type="InterPro" id="IPR019821">
    <property type="entry name" value="Kinesin_motor_CS"/>
</dbReference>
<dbReference type="GO" id="GO:0005874">
    <property type="term" value="C:microtubule"/>
    <property type="evidence" value="ECO:0007669"/>
    <property type="project" value="UniProtKB-KW"/>
</dbReference>
<sequence length="433" mass="46252">MASTPASPASAPPVSADEESGADKIRVVVRVRPLSQAEQQADASALCLKRLSPQSLKYGTDEENADSGMTFTFDQVFWSESQQQVCDKVGVSVVRNAWKGLNSSVFAYGQTGSGKTHTMTGQLDDLQGEGLIPRISRSLFSTDAAADEAITSFKVVATYYEIYNERVIDLLGETDAASPRAALRVREHPTRGPFVEGAVMREVGGWADLAQLLRRGNRARTVASTKMNAASSRSHAILQLSFVQTRIYGADDGGGEFGGGMRAVDRESKITLVDLAGSERADKTGVTGDRLVESGNINKSLLALGSVINALAESVTSTSTSSVFVPYRNSALTWLLRESLGGNARSVMVATLSPSALQREETGSTLRYAERAKRIKTHATVNEDPNVAIIRQLRAEIEALKAALREHMEKSSGSGSSSGLAGSRCAREVTGML</sequence>
<feature type="compositionally biased region" description="Low complexity" evidence="5">
    <location>
        <begin position="1"/>
        <end position="15"/>
    </location>
</feature>
<dbReference type="AlphaFoldDB" id="A0A835ZBM3"/>
<evidence type="ECO:0000256" key="2">
    <source>
        <dbReference type="ARBA" id="ARBA00022840"/>
    </source>
</evidence>
<dbReference type="GO" id="GO:0005524">
    <property type="term" value="F:ATP binding"/>
    <property type="evidence" value="ECO:0007669"/>
    <property type="project" value="UniProtKB-UniRule"/>
</dbReference>
<dbReference type="GO" id="GO:0007018">
    <property type="term" value="P:microtubule-based movement"/>
    <property type="evidence" value="ECO:0007669"/>
    <property type="project" value="InterPro"/>
</dbReference>
<dbReference type="PRINTS" id="PR00380">
    <property type="entry name" value="KINESINHEAVY"/>
</dbReference>
<evidence type="ECO:0000256" key="4">
    <source>
        <dbReference type="RuleBase" id="RU000394"/>
    </source>
</evidence>
<feature type="region of interest" description="Disordered" evidence="5">
    <location>
        <begin position="1"/>
        <end position="22"/>
    </location>
</feature>
<dbReference type="Proteomes" id="UP000664859">
    <property type="component" value="Unassembled WGS sequence"/>
</dbReference>
<dbReference type="Gene3D" id="3.40.850.10">
    <property type="entry name" value="Kinesin motor domain"/>
    <property type="match status" value="1"/>
</dbReference>
<keyword evidence="7" id="KW-0378">Hydrolase</keyword>
<keyword evidence="4" id="KW-0493">Microtubule</keyword>
<accession>A0A835ZBM3</accession>
<dbReference type="SMART" id="SM00129">
    <property type="entry name" value="KISc"/>
    <property type="match status" value="1"/>
</dbReference>
<feature type="compositionally biased region" description="Low complexity" evidence="5">
    <location>
        <begin position="411"/>
        <end position="423"/>
    </location>
</feature>
<dbReference type="PROSITE" id="PS50067">
    <property type="entry name" value="KINESIN_MOTOR_2"/>
    <property type="match status" value="1"/>
</dbReference>
<evidence type="ECO:0000313" key="7">
    <source>
        <dbReference type="EMBL" id="KAG5190680.1"/>
    </source>
</evidence>
<evidence type="ECO:0000256" key="5">
    <source>
        <dbReference type="SAM" id="MobiDB-lite"/>
    </source>
</evidence>
<dbReference type="PANTHER" id="PTHR47117">
    <property type="entry name" value="STAR-RELATED LIPID TRANSFER PROTEIN 9"/>
    <property type="match status" value="1"/>
</dbReference>
<dbReference type="SUPFAM" id="SSF52540">
    <property type="entry name" value="P-loop containing nucleoside triphosphate hydrolases"/>
    <property type="match status" value="1"/>
</dbReference>
<evidence type="ECO:0000313" key="8">
    <source>
        <dbReference type="Proteomes" id="UP000664859"/>
    </source>
</evidence>